<dbReference type="EMBL" id="CM000914">
    <property type="protein sequence ID" value="EFG03916.2"/>
    <property type="molecule type" value="Genomic_DNA"/>
</dbReference>
<dbReference type="InterPro" id="IPR006764">
    <property type="entry name" value="SAM_dep_MeTrfase_SAV2177_type"/>
</dbReference>
<gene>
    <name evidence="2" type="ORF">SCLAV_p0426</name>
</gene>
<keyword evidence="2" id="KW-0614">Plasmid</keyword>
<dbReference type="InterPro" id="IPR029063">
    <property type="entry name" value="SAM-dependent_MTases_sf"/>
</dbReference>
<feature type="region of interest" description="Disordered" evidence="1">
    <location>
        <begin position="307"/>
        <end position="331"/>
    </location>
</feature>
<reference evidence="2 3" key="1">
    <citation type="journal article" date="2010" name="Genome Biol. Evol.">
        <title>The sequence of a 1.8-mb bacterial linear plasmid reveals a rich evolutionary reservoir of secondary metabolic pathways.</title>
        <authorList>
            <person name="Medema M.H."/>
            <person name="Trefzer A."/>
            <person name="Kovalchuk A."/>
            <person name="van den Berg M."/>
            <person name="Mueller U."/>
            <person name="Heijne W."/>
            <person name="Wu L."/>
            <person name="Alam M.T."/>
            <person name="Ronning C.M."/>
            <person name="Nierman W.C."/>
            <person name="Bovenberg R.A.L."/>
            <person name="Breitling R."/>
            <person name="Takano E."/>
        </authorList>
    </citation>
    <scope>NUCLEOTIDE SEQUENCE [LARGE SCALE GENOMIC DNA]</scope>
    <source>
        <strain evidence="3">ATCC 27064 / DSM 738 / JCM 4710 / NBRC 13307 / NCIMB 12785 / NRRL 3585 / VKM Ac-602</strain>
        <plasmid evidence="2">pSCL4</plasmid>
    </source>
</reference>
<protein>
    <submittedName>
        <fullName evidence="2">DUF574 domain-containing protein</fullName>
    </submittedName>
</protein>
<geneLocation type="plasmid" evidence="2 3">
    <name>pSCL4</name>
</geneLocation>
<keyword evidence="3" id="KW-1185">Reference proteome</keyword>
<proteinExistence type="predicted"/>
<dbReference type="AlphaFoldDB" id="D5SJ23"/>
<evidence type="ECO:0000313" key="3">
    <source>
        <dbReference type="Proteomes" id="UP000002357"/>
    </source>
</evidence>
<accession>D5SJ23</accession>
<dbReference type="SUPFAM" id="SSF53335">
    <property type="entry name" value="S-adenosyl-L-methionine-dependent methyltransferases"/>
    <property type="match status" value="1"/>
</dbReference>
<feature type="region of interest" description="Disordered" evidence="1">
    <location>
        <begin position="1"/>
        <end position="43"/>
    </location>
</feature>
<feature type="compositionally biased region" description="Low complexity" evidence="1">
    <location>
        <begin position="1"/>
        <end position="20"/>
    </location>
</feature>
<sequence length="331" mass="33364">MTAAPRTTAAQAAPVRAFPASRGSMRMTSPGEPGGGGSGSEVRPALQDTTVARSARVHDWLLGGVENYAPDRAAGAALVEVVPGARQLAHSGRAFLRRAVGLLAGEAGIGQFLDLGCGLPVLDGNVHEVSQAACPGTRVVYVDVDPVVLAHAFTTLDDNADTLIVGGDIRHPGAIREAIGGFFDWDRPVAVLMANVLDCLPADGADDPDGPAGVVRDWAAVLPSGSPVVIQQMVCADAGVRETVTAVMTGATGGRWGRMATPGDLGRYAAPLHIGPPGLGDVTRWRPDSPAAPGPLCPSGAAAWGVVGRAPGAGSPPGTVGDGGLRSGRGP</sequence>
<name>D5SJ23_STRCL</name>
<dbReference type="eggNOG" id="COG2890">
    <property type="taxonomic scope" value="Bacteria"/>
</dbReference>
<feature type="compositionally biased region" description="Gly residues" evidence="1">
    <location>
        <begin position="320"/>
        <end position="331"/>
    </location>
</feature>
<organism evidence="2 3">
    <name type="scientific">Streptomyces clavuligerus</name>
    <dbReference type="NCBI Taxonomy" id="1901"/>
    <lineage>
        <taxon>Bacteria</taxon>
        <taxon>Bacillati</taxon>
        <taxon>Actinomycetota</taxon>
        <taxon>Actinomycetes</taxon>
        <taxon>Kitasatosporales</taxon>
        <taxon>Streptomycetaceae</taxon>
        <taxon>Streptomyces</taxon>
    </lineage>
</organism>
<evidence type="ECO:0000256" key="1">
    <source>
        <dbReference type="SAM" id="MobiDB-lite"/>
    </source>
</evidence>
<dbReference type="Proteomes" id="UP000002357">
    <property type="component" value="Plasmid pSCL4"/>
</dbReference>
<dbReference type="Gene3D" id="3.40.50.150">
    <property type="entry name" value="Vaccinia Virus protein VP39"/>
    <property type="match status" value="1"/>
</dbReference>
<evidence type="ECO:0000313" key="2">
    <source>
        <dbReference type="EMBL" id="EFG03916.2"/>
    </source>
</evidence>
<dbReference type="Pfam" id="PF04672">
    <property type="entry name" value="Methyltransf_19"/>
    <property type="match status" value="1"/>
</dbReference>